<feature type="domain" description="Glycosyl transferase family 1" evidence="1">
    <location>
        <begin position="211"/>
        <end position="364"/>
    </location>
</feature>
<evidence type="ECO:0000313" key="4">
    <source>
        <dbReference type="Proteomes" id="UP000231382"/>
    </source>
</evidence>
<name>A0A2H0W6Y6_9BACT</name>
<keyword evidence="3" id="KW-0808">Transferase</keyword>
<dbReference type="Pfam" id="PF00534">
    <property type="entry name" value="Glycos_transf_1"/>
    <property type="match status" value="1"/>
</dbReference>
<dbReference type="InterPro" id="IPR050194">
    <property type="entry name" value="Glycosyltransferase_grp1"/>
</dbReference>
<evidence type="ECO:0000313" key="3">
    <source>
        <dbReference type="EMBL" id="PIS07774.1"/>
    </source>
</evidence>
<dbReference type="PANTHER" id="PTHR45947:SF3">
    <property type="entry name" value="SULFOQUINOVOSYL TRANSFERASE SQD2"/>
    <property type="match status" value="1"/>
</dbReference>
<comment type="caution">
    <text evidence="3">The sequence shown here is derived from an EMBL/GenBank/DDBJ whole genome shotgun (WGS) entry which is preliminary data.</text>
</comment>
<feature type="domain" description="Glycosyltransferase subfamily 4-like N-terminal" evidence="2">
    <location>
        <begin position="18"/>
        <end position="193"/>
    </location>
</feature>
<protein>
    <submittedName>
        <fullName evidence="3">Glycosyltransferase family 4 protein</fullName>
    </submittedName>
</protein>
<dbReference type="GO" id="GO:0016757">
    <property type="term" value="F:glycosyltransferase activity"/>
    <property type="evidence" value="ECO:0007669"/>
    <property type="project" value="InterPro"/>
</dbReference>
<organism evidence="3 4">
    <name type="scientific">Candidatus Berkelbacteria bacterium CG10_big_fil_rev_8_21_14_0_10_43_13</name>
    <dbReference type="NCBI Taxonomy" id="1974514"/>
    <lineage>
        <taxon>Bacteria</taxon>
        <taxon>Candidatus Berkelbacteria</taxon>
    </lineage>
</organism>
<proteinExistence type="predicted"/>
<dbReference type="PANTHER" id="PTHR45947">
    <property type="entry name" value="SULFOQUINOVOSYL TRANSFERASE SQD2"/>
    <property type="match status" value="1"/>
</dbReference>
<dbReference type="InterPro" id="IPR001296">
    <property type="entry name" value="Glyco_trans_1"/>
</dbReference>
<dbReference type="Gene3D" id="3.40.50.2000">
    <property type="entry name" value="Glycogen Phosphorylase B"/>
    <property type="match status" value="2"/>
</dbReference>
<dbReference type="SUPFAM" id="SSF53756">
    <property type="entry name" value="UDP-Glycosyltransferase/glycogen phosphorylase"/>
    <property type="match status" value="1"/>
</dbReference>
<dbReference type="AlphaFoldDB" id="A0A2H0W6Y6"/>
<evidence type="ECO:0000259" key="1">
    <source>
        <dbReference type="Pfam" id="PF00534"/>
    </source>
</evidence>
<dbReference type="Proteomes" id="UP000231382">
    <property type="component" value="Unassembled WGS sequence"/>
</dbReference>
<evidence type="ECO:0000259" key="2">
    <source>
        <dbReference type="Pfam" id="PF13439"/>
    </source>
</evidence>
<dbReference type="EMBL" id="PEZW01000012">
    <property type="protein sequence ID" value="PIS07774.1"/>
    <property type="molecule type" value="Genomic_DNA"/>
</dbReference>
<dbReference type="Pfam" id="PF13439">
    <property type="entry name" value="Glyco_transf_4"/>
    <property type="match status" value="1"/>
</dbReference>
<accession>A0A2H0W6Y6</accession>
<gene>
    <name evidence="3" type="ORF">COT78_01815</name>
</gene>
<sequence>MKTMKIIIGSESFAPNISGVATATELLATNLAKAGNEVWVFVPSESYKTYEDKAFRDFIVVRFNSLPNPFRKGFRFATFSQQEIFRFIREIEPDIIHLQDPVGISSQLLKAARRYHIPIVVSNHFSLDYITSYFRYLKLIHPQIKFFFRALLRRFYNRCDYVICPTETVRSDLKNWGVKTPIVAISNGVDLDRFFDYFDLTEFNDKYHLPPNKKVLYAGRIDRDKNVEVLIRAIPEVIRSMNIHFVIAGDGSELVRLKKLVQKLNIEHAVSFVGWIDQSADDYLQVFQSADVFVMTSKIETQSIVTMEAMAAGLPVIGANGGALPELIKNNCNGCLFNPGDSGDLAKKITKVLTDSKLRKKMKAESLRLIASHEIKKSFIKINEIYDKVIKKN</sequence>
<dbReference type="InterPro" id="IPR028098">
    <property type="entry name" value="Glyco_trans_4-like_N"/>
</dbReference>
<reference evidence="4" key="1">
    <citation type="submission" date="2017-09" db="EMBL/GenBank/DDBJ databases">
        <title>Depth-based differentiation of microbial function through sediment-hosted aquifers and enrichment of novel symbionts in the deep terrestrial subsurface.</title>
        <authorList>
            <person name="Probst A.J."/>
            <person name="Ladd B."/>
            <person name="Jarett J.K."/>
            <person name="Geller-Mcgrath D.E."/>
            <person name="Sieber C.M.K."/>
            <person name="Emerson J.B."/>
            <person name="Anantharaman K."/>
            <person name="Thomas B.C."/>
            <person name="Malmstrom R."/>
            <person name="Stieglmeier M."/>
            <person name="Klingl A."/>
            <person name="Woyke T."/>
            <person name="Ryan C.M."/>
            <person name="Banfield J.F."/>
        </authorList>
    </citation>
    <scope>NUCLEOTIDE SEQUENCE [LARGE SCALE GENOMIC DNA]</scope>
</reference>